<feature type="domain" description="Helicase ATP-binding" evidence="2">
    <location>
        <begin position="212"/>
        <end position="577"/>
    </location>
</feature>
<dbReference type="Gene3D" id="3.40.50.300">
    <property type="entry name" value="P-loop containing nucleotide triphosphate hydrolases"/>
    <property type="match status" value="1"/>
</dbReference>
<dbReference type="InterPro" id="IPR038718">
    <property type="entry name" value="SNF2-like_sf"/>
</dbReference>
<keyword evidence="4" id="KW-1185">Reference proteome</keyword>
<evidence type="ECO:0000313" key="4">
    <source>
        <dbReference type="Proteomes" id="UP000254572"/>
    </source>
</evidence>
<dbReference type="SMART" id="SM00487">
    <property type="entry name" value="DEXDc"/>
    <property type="match status" value="1"/>
</dbReference>
<organism evidence="3 4">
    <name type="scientific">Cardiobacterium valvarum</name>
    <dbReference type="NCBI Taxonomy" id="194702"/>
    <lineage>
        <taxon>Bacteria</taxon>
        <taxon>Pseudomonadati</taxon>
        <taxon>Pseudomonadota</taxon>
        <taxon>Gammaproteobacteria</taxon>
        <taxon>Cardiobacteriales</taxon>
        <taxon>Cardiobacteriaceae</taxon>
        <taxon>Cardiobacterium</taxon>
    </lineage>
</organism>
<reference evidence="3 4" key="1">
    <citation type="submission" date="2018-06" db="EMBL/GenBank/DDBJ databases">
        <authorList>
            <consortium name="Pathogen Informatics"/>
            <person name="Doyle S."/>
        </authorList>
    </citation>
    <scope>NUCLEOTIDE SEQUENCE [LARGE SCALE GENOMIC DNA]</scope>
    <source>
        <strain evidence="3 4">NCTC13294</strain>
    </source>
</reference>
<evidence type="ECO:0000313" key="3">
    <source>
        <dbReference type="EMBL" id="SUX22832.1"/>
    </source>
</evidence>
<protein>
    <submittedName>
        <fullName evidence="3">Protein of uncharacterized function (DUF2958)</fullName>
    </submittedName>
</protein>
<sequence>MSDTINVAAVKPTSMATLLFTPQQIATLHANHQRHYAEGHDPMPVVHLAVPGHEHHWLLSEIDDDIAFGLCDLGMGFPELGYVDLNEIVDATSSFGIPLVNDPDFRATAPLSVYAHHARQARRIVLDWDDMPPSGTTPAVASEGGEPLGDDATTVALPSAEDEKPEDDEHVMPLAQFLTDFSTPLLEQISKQTPVLYDGTHAPWQDEVLASLQRQPFAAQKHRILACYAGLVEHNLPAIFLNGEMGTGKTMMGICVSALMQRGFSRKPVLVISPPHLVYKWRREILDTVPDAVVTVINGSNAIRELQLFRKRLRDITQSGRPHYLVIGRVRMRMGFFWRPSYWTRPYRFMATLSDGKQRLESYPAIACQHCGSYCTDSEGRPLHAGGSWGKERREHCKNCGAALWTMRHQDNGEQTPEDRLRKFLGSLPGIGAATTTRLLDTFGTETLETVIDDNIFDFVNLQTADGGFFFNDRQAERLEKALGRQEFALRNVSYQPSEFVKRFFPRTAFSLALVDEAHEYKNAGSAQGQAMAVLCDRADKVLCLTGTLMGGYASDLFYLLFRAMPGVMTKLGFGVAKNNSLAASETNFMRHYGCLIDIVHLNQEGESFQTSRAKKSTTSSRKAPGFSPLGIARFVLPYTVFMRLSDLGDNILPDFTEETRVIDMPVWMADANRSLTQQLQTALREALAHRDNSLTGVVINALLRWPETCFRDEKVVHPHDKQDLLAQQAALYDADTPTPKEADVIELCLAEKALGRRVIVYTTYTGGHDTSTRLRNLLQAHGLSVAVLRSTVGSDAREDWINDQVERGVDVLITNPELVKTGLDLLAFPTLYFMQTGYNVYTVAQASRRSWRIGQKEAVKVYYACYAGSAQVQCMELMARKIKTALSTMGVMPETGLDALVEEGDGENSITEALAKQLLGRA</sequence>
<evidence type="ECO:0000256" key="1">
    <source>
        <dbReference type="SAM" id="MobiDB-lite"/>
    </source>
</evidence>
<dbReference type="InterPro" id="IPR021341">
    <property type="entry name" value="DUF2958"/>
</dbReference>
<dbReference type="InterPro" id="IPR027417">
    <property type="entry name" value="P-loop_NTPase"/>
</dbReference>
<dbReference type="InterPro" id="IPR014001">
    <property type="entry name" value="Helicase_ATP-bd"/>
</dbReference>
<dbReference type="AlphaFoldDB" id="A0A381E7Z0"/>
<dbReference type="Pfam" id="PF11171">
    <property type="entry name" value="DUF2958"/>
    <property type="match status" value="1"/>
</dbReference>
<dbReference type="RefSeq" id="WP_115611636.1">
    <property type="nucleotide sequence ID" value="NZ_JBHLZC010000005.1"/>
</dbReference>
<proteinExistence type="predicted"/>
<dbReference type="EMBL" id="UFUW01000001">
    <property type="protein sequence ID" value="SUX22832.1"/>
    <property type="molecule type" value="Genomic_DNA"/>
</dbReference>
<dbReference type="Proteomes" id="UP000254572">
    <property type="component" value="Unassembled WGS sequence"/>
</dbReference>
<name>A0A381E7Z0_9GAMM</name>
<dbReference type="SUPFAM" id="SSF52540">
    <property type="entry name" value="P-loop containing nucleoside triphosphate hydrolases"/>
    <property type="match status" value="2"/>
</dbReference>
<gene>
    <name evidence="3" type="ORF">NCTC13294_01351</name>
</gene>
<dbReference type="PANTHER" id="PTHR10799">
    <property type="entry name" value="SNF2/RAD54 HELICASE FAMILY"/>
    <property type="match status" value="1"/>
</dbReference>
<accession>A0A381E7Z0</accession>
<evidence type="ECO:0000259" key="2">
    <source>
        <dbReference type="SMART" id="SM00487"/>
    </source>
</evidence>
<feature type="region of interest" description="Disordered" evidence="1">
    <location>
        <begin position="128"/>
        <end position="153"/>
    </location>
</feature>
<dbReference type="Gene3D" id="3.40.50.10810">
    <property type="entry name" value="Tandem AAA-ATPase domain"/>
    <property type="match status" value="2"/>
</dbReference>
<dbReference type="OrthoDB" id="9772064at2"/>